<evidence type="ECO:0000313" key="3">
    <source>
        <dbReference type="Proteomes" id="UP001233271"/>
    </source>
</evidence>
<evidence type="ECO:0000256" key="1">
    <source>
        <dbReference type="SAM" id="MobiDB-lite"/>
    </source>
</evidence>
<organism evidence="2 3">
    <name type="scientific">Cutaneotrichosporon cavernicola</name>
    <dbReference type="NCBI Taxonomy" id="279322"/>
    <lineage>
        <taxon>Eukaryota</taxon>
        <taxon>Fungi</taxon>
        <taxon>Dikarya</taxon>
        <taxon>Basidiomycota</taxon>
        <taxon>Agaricomycotina</taxon>
        <taxon>Tremellomycetes</taxon>
        <taxon>Trichosporonales</taxon>
        <taxon>Trichosporonaceae</taxon>
        <taxon>Cutaneotrichosporon</taxon>
    </lineage>
</organism>
<sequence length="298" mass="31433">MPTGGEGKRAAPISASAFSFSLAKKPKGPSLPTPPKLKSPPPLPPNPNPQRPITSLGIVTPTRPKPAPKTPKPSGPLGPIPSPFALSPKSVRPQKRLSALEDPSSPFKKMEERKDLQAITAMPRLGVAEVRAVTEVEEGIGVSPRKHKGALHHKGSGPPPSVRLAHLVSGNSTSLVLFYTSLQHTLAGRPRVVAQHVASAPIRLRVSSLISGPTHAAVMVECEVIAWPGGPETVLVVLQALPAGCPRLGLDPRLVGTDRNFEIGVLAPWSEGTVPRGEGDDGDMTVLFASRYLVAERE</sequence>
<dbReference type="Proteomes" id="UP001233271">
    <property type="component" value="Chromosome 1"/>
</dbReference>
<feature type="compositionally biased region" description="Pro residues" evidence="1">
    <location>
        <begin position="29"/>
        <end position="50"/>
    </location>
</feature>
<feature type="compositionally biased region" description="Low complexity" evidence="1">
    <location>
        <begin position="10"/>
        <end position="23"/>
    </location>
</feature>
<reference evidence="2" key="1">
    <citation type="journal article" date="2023" name="BMC Genomics">
        <title>Chromosome-level genome assemblies of Cutaneotrichosporon spp. (Trichosporonales, Basidiomycota) reveal imbalanced evolution between nucleotide sequences and chromosome synteny.</title>
        <authorList>
            <person name="Kobayashi Y."/>
            <person name="Kayamori A."/>
            <person name="Aoki K."/>
            <person name="Shiwa Y."/>
            <person name="Matsutani M."/>
            <person name="Fujita N."/>
            <person name="Sugita T."/>
            <person name="Iwasaki W."/>
            <person name="Tanaka N."/>
            <person name="Takashima M."/>
        </authorList>
    </citation>
    <scope>NUCLEOTIDE SEQUENCE</scope>
    <source>
        <strain evidence="2">HIS019</strain>
    </source>
</reference>
<proteinExistence type="predicted"/>
<dbReference type="GeneID" id="85491814"/>
<dbReference type="RefSeq" id="XP_060453209.1">
    <property type="nucleotide sequence ID" value="XM_060602800.1"/>
</dbReference>
<evidence type="ECO:0000313" key="2">
    <source>
        <dbReference type="EMBL" id="BEI87943.1"/>
    </source>
</evidence>
<keyword evidence="3" id="KW-1185">Reference proteome</keyword>
<dbReference type="EMBL" id="AP028212">
    <property type="protein sequence ID" value="BEI87943.1"/>
    <property type="molecule type" value="Genomic_DNA"/>
</dbReference>
<accession>A0AA48IDS6</accession>
<name>A0AA48IDS6_9TREE</name>
<protein>
    <submittedName>
        <fullName evidence="2">Uncharacterized protein</fullName>
    </submittedName>
</protein>
<feature type="compositionally biased region" description="Pro residues" evidence="1">
    <location>
        <begin position="63"/>
        <end position="82"/>
    </location>
</feature>
<feature type="region of interest" description="Disordered" evidence="1">
    <location>
        <begin position="1"/>
        <end position="111"/>
    </location>
</feature>
<dbReference type="AlphaFoldDB" id="A0AA48IDS6"/>
<gene>
    <name evidence="2" type="ORF">CcaverHIS019_0106610</name>
</gene>
<dbReference type="KEGG" id="ccac:CcaHIS019_0106610"/>